<evidence type="ECO:0000256" key="14">
    <source>
        <dbReference type="SAM" id="Phobius"/>
    </source>
</evidence>
<dbReference type="GO" id="GO:0016757">
    <property type="term" value="F:glycosyltransferase activity"/>
    <property type="evidence" value="ECO:0007669"/>
    <property type="project" value="UniProtKB-KW"/>
</dbReference>
<keyword evidence="8 14" id="KW-0472">Membrane</keyword>
<keyword evidence="9" id="KW-0325">Glycoprotein</keyword>
<evidence type="ECO:0000256" key="11">
    <source>
        <dbReference type="ARBA" id="ARBA00023316"/>
    </source>
</evidence>
<evidence type="ECO:0000256" key="1">
    <source>
        <dbReference type="ARBA" id="ARBA00000822"/>
    </source>
</evidence>
<dbReference type="PANTHER" id="PTHR10963:SF27">
    <property type="entry name" value="GLYCOSIDASE-RELATED"/>
    <property type="match status" value="1"/>
</dbReference>
<feature type="signal peptide" evidence="15">
    <location>
        <begin position="1"/>
        <end position="26"/>
    </location>
</feature>
<reference evidence="17" key="1">
    <citation type="journal article" date="2023" name="Mol. Phylogenet. Evol.">
        <title>Genome-scale phylogeny and comparative genomics of the fungal order Sordariales.</title>
        <authorList>
            <person name="Hensen N."/>
            <person name="Bonometti L."/>
            <person name="Westerberg I."/>
            <person name="Brannstrom I.O."/>
            <person name="Guillou S."/>
            <person name="Cros-Aarteil S."/>
            <person name="Calhoun S."/>
            <person name="Haridas S."/>
            <person name="Kuo A."/>
            <person name="Mondo S."/>
            <person name="Pangilinan J."/>
            <person name="Riley R."/>
            <person name="LaButti K."/>
            <person name="Andreopoulos B."/>
            <person name="Lipzen A."/>
            <person name="Chen C."/>
            <person name="Yan M."/>
            <person name="Daum C."/>
            <person name="Ng V."/>
            <person name="Clum A."/>
            <person name="Steindorff A."/>
            <person name="Ohm R.A."/>
            <person name="Martin F."/>
            <person name="Silar P."/>
            <person name="Natvig D.O."/>
            <person name="Lalanne C."/>
            <person name="Gautier V."/>
            <person name="Ament-Velasquez S.L."/>
            <person name="Kruys A."/>
            <person name="Hutchinson M.I."/>
            <person name="Powell A.J."/>
            <person name="Barry K."/>
            <person name="Miller A.N."/>
            <person name="Grigoriev I.V."/>
            <person name="Debuchy R."/>
            <person name="Gladieux P."/>
            <person name="Hiltunen Thoren M."/>
            <person name="Johannesson H."/>
        </authorList>
    </citation>
    <scope>NUCLEOTIDE SEQUENCE</scope>
    <source>
        <strain evidence="17">CBS 538.74</strain>
    </source>
</reference>
<evidence type="ECO:0000313" key="18">
    <source>
        <dbReference type="Proteomes" id="UP001302745"/>
    </source>
</evidence>
<dbReference type="CDD" id="cd02183">
    <property type="entry name" value="GH16_fungal_CRH1_transglycosylase"/>
    <property type="match status" value="1"/>
</dbReference>
<evidence type="ECO:0000259" key="16">
    <source>
        <dbReference type="PROSITE" id="PS51762"/>
    </source>
</evidence>
<dbReference type="PROSITE" id="PS51762">
    <property type="entry name" value="GH16_2"/>
    <property type="match status" value="1"/>
</dbReference>
<comment type="catalytic activity">
    <reaction evidence="1">
        <text>Random endo-hydrolysis of N-acetyl-beta-D-glucosaminide (1-&gt;4)-beta-linkages in chitin and chitodextrins.</text>
        <dbReference type="EC" id="3.2.1.14"/>
    </reaction>
</comment>
<feature type="compositionally biased region" description="Polar residues" evidence="13">
    <location>
        <begin position="502"/>
        <end position="513"/>
    </location>
</feature>
<evidence type="ECO:0000256" key="8">
    <source>
        <dbReference type="ARBA" id="ARBA00023136"/>
    </source>
</evidence>
<dbReference type="GO" id="GO:0009277">
    <property type="term" value="C:fungal-type cell wall"/>
    <property type="evidence" value="ECO:0007669"/>
    <property type="project" value="TreeGrafter"/>
</dbReference>
<feature type="region of interest" description="Disordered" evidence="13">
    <location>
        <begin position="375"/>
        <end position="406"/>
    </location>
</feature>
<feature type="region of interest" description="Disordered" evidence="13">
    <location>
        <begin position="422"/>
        <end position="595"/>
    </location>
</feature>
<comment type="subcellular location">
    <subcellularLocation>
        <location evidence="2">Membrane</location>
    </subcellularLocation>
</comment>
<dbReference type="SUPFAM" id="SSF49899">
    <property type="entry name" value="Concanavalin A-like lectins/glucanases"/>
    <property type="match status" value="1"/>
</dbReference>
<evidence type="ECO:0000256" key="13">
    <source>
        <dbReference type="SAM" id="MobiDB-lite"/>
    </source>
</evidence>
<evidence type="ECO:0000256" key="15">
    <source>
        <dbReference type="SAM" id="SignalP"/>
    </source>
</evidence>
<keyword evidence="14" id="KW-0812">Transmembrane</keyword>
<dbReference type="EMBL" id="MU856851">
    <property type="protein sequence ID" value="KAK4157413.1"/>
    <property type="molecule type" value="Genomic_DNA"/>
</dbReference>
<sequence length="595" mass="64479">MWLPSPFHASAAALLAWSALVGNAAAQVHTDCFPMNKTCPPNPAFGMDLNFNFNRTPDVNIWETTVGPVSWHANDGAGFRLAKQGDSPTIRSKFYYFWGRTEVHLKAAKGTGVISSIMMLSDNLDEIDWEFFGGNETVAQSNYFGKGFQPDVPNAEYYNVAGGVQNDYHNYTSIWTKDFLDFYIDGDKVRRLEPKDANNSYYYPQTPMRLSIGIWAGGDPRMPPGTREWAGGDTDYSQAPFDMFVKSAHVEDYSSGKEYLYSDKSGSWESIKIVAGNSTVKEIVNAPPEKSISDKWNDLPNTTKIAIYASAGGVVGLLAIFAIFYCIRQRRRGAREARAAEARAEVERVELERFRKAGVDPDSFVDNATEYNAKEMRRDGIADQDSYSVPSSPNLQPTTVASPLDNNRWDASLGAAALSGAAAGGGAMRSPVPLLRDGAQSPRVASPGLYSDRPGNNNPRSPTSPGGFSSHQGSRSPAPSRHAQSPGPGAGMRSPSQQQQQFAQPNRSYSSPNAEMRRGSPAPSQQLAHPQPKRSFTAGGYGDDGHGQDQGQKQGQGQGYGGQNHWQGQGYEQGGNGGNQGYWGGNSGGNSGGYR</sequence>
<proteinExistence type="inferred from homology"/>
<dbReference type="AlphaFoldDB" id="A0AAN6VTC2"/>
<feature type="compositionally biased region" description="Gly residues" evidence="13">
    <location>
        <begin position="571"/>
        <end position="595"/>
    </location>
</feature>
<dbReference type="EC" id="3.2.1.14" evidence="3"/>
<evidence type="ECO:0000256" key="9">
    <source>
        <dbReference type="ARBA" id="ARBA00023180"/>
    </source>
</evidence>
<evidence type="ECO:0000256" key="4">
    <source>
        <dbReference type="ARBA" id="ARBA00022676"/>
    </source>
</evidence>
<keyword evidence="18" id="KW-1185">Reference proteome</keyword>
<dbReference type="Gene3D" id="2.60.120.200">
    <property type="match status" value="1"/>
</dbReference>
<evidence type="ECO:0000256" key="12">
    <source>
        <dbReference type="ARBA" id="ARBA00038074"/>
    </source>
</evidence>
<feature type="domain" description="GH16" evidence="16">
    <location>
        <begin position="1"/>
        <end position="245"/>
    </location>
</feature>
<dbReference type="GO" id="GO:0031505">
    <property type="term" value="P:fungal-type cell wall organization"/>
    <property type="evidence" value="ECO:0007669"/>
    <property type="project" value="TreeGrafter"/>
</dbReference>
<keyword evidence="11" id="KW-0961">Cell wall biogenesis/degradation</keyword>
<dbReference type="PANTHER" id="PTHR10963">
    <property type="entry name" value="GLYCOSYL HYDROLASE-RELATED"/>
    <property type="match status" value="1"/>
</dbReference>
<accession>A0AAN6VTC2</accession>
<keyword evidence="4" id="KW-0328">Glycosyltransferase</keyword>
<comment type="similarity">
    <text evidence="12">Belongs to the glycosyl hydrolase 16 family. CRH1 subfamily.</text>
</comment>
<dbReference type="InterPro" id="IPR013320">
    <property type="entry name" value="ConA-like_dom_sf"/>
</dbReference>
<reference evidence="17" key="2">
    <citation type="submission" date="2023-05" db="EMBL/GenBank/DDBJ databases">
        <authorList>
            <consortium name="Lawrence Berkeley National Laboratory"/>
            <person name="Steindorff A."/>
            <person name="Hensen N."/>
            <person name="Bonometti L."/>
            <person name="Westerberg I."/>
            <person name="Brannstrom I.O."/>
            <person name="Guillou S."/>
            <person name="Cros-Aarteil S."/>
            <person name="Calhoun S."/>
            <person name="Haridas S."/>
            <person name="Kuo A."/>
            <person name="Mondo S."/>
            <person name="Pangilinan J."/>
            <person name="Riley R."/>
            <person name="Labutti K."/>
            <person name="Andreopoulos B."/>
            <person name="Lipzen A."/>
            <person name="Chen C."/>
            <person name="Yanf M."/>
            <person name="Daum C."/>
            <person name="Ng V."/>
            <person name="Clum A."/>
            <person name="Ohm R."/>
            <person name="Martin F."/>
            <person name="Silar P."/>
            <person name="Natvig D."/>
            <person name="Lalanne C."/>
            <person name="Gautier V."/>
            <person name="Ament-Velasquez S.L."/>
            <person name="Kruys A."/>
            <person name="Hutchinson M.I."/>
            <person name="Powell A.J."/>
            <person name="Barry K."/>
            <person name="Miller A.N."/>
            <person name="Grigoriev I.V."/>
            <person name="Debuchy R."/>
            <person name="Gladieux P."/>
            <person name="Thoren M.H."/>
            <person name="Johannesson H."/>
        </authorList>
    </citation>
    <scope>NUCLEOTIDE SEQUENCE</scope>
    <source>
        <strain evidence="17">CBS 538.74</strain>
    </source>
</reference>
<dbReference type="Proteomes" id="UP001302745">
    <property type="component" value="Unassembled WGS sequence"/>
</dbReference>
<gene>
    <name evidence="17" type="ORF">C8A00DRAFT_40250</name>
</gene>
<protein>
    <recommendedName>
        <fullName evidence="3">chitinase</fullName>
        <ecNumber evidence="3">3.2.1.14</ecNumber>
    </recommendedName>
</protein>
<evidence type="ECO:0000256" key="5">
    <source>
        <dbReference type="ARBA" id="ARBA00022679"/>
    </source>
</evidence>
<evidence type="ECO:0000256" key="3">
    <source>
        <dbReference type="ARBA" id="ARBA00012729"/>
    </source>
</evidence>
<feature type="chain" id="PRO_5042874374" description="chitinase" evidence="15">
    <location>
        <begin position="27"/>
        <end position="595"/>
    </location>
</feature>
<dbReference type="GO" id="GO:0016020">
    <property type="term" value="C:membrane"/>
    <property type="evidence" value="ECO:0007669"/>
    <property type="project" value="UniProtKB-SubCell"/>
</dbReference>
<dbReference type="GO" id="GO:0008843">
    <property type="term" value="F:endochitinase activity"/>
    <property type="evidence" value="ECO:0007669"/>
    <property type="project" value="UniProtKB-EC"/>
</dbReference>
<dbReference type="InterPro" id="IPR000757">
    <property type="entry name" value="Beta-glucanase-like"/>
</dbReference>
<evidence type="ECO:0000256" key="10">
    <source>
        <dbReference type="ARBA" id="ARBA00023295"/>
    </source>
</evidence>
<keyword evidence="7" id="KW-0378">Hydrolase</keyword>
<comment type="caution">
    <text evidence="17">The sequence shown here is derived from an EMBL/GenBank/DDBJ whole genome shotgun (WGS) entry which is preliminary data.</text>
</comment>
<feature type="transmembrane region" description="Helical" evidence="14">
    <location>
        <begin position="305"/>
        <end position="327"/>
    </location>
</feature>
<evidence type="ECO:0000256" key="7">
    <source>
        <dbReference type="ARBA" id="ARBA00022801"/>
    </source>
</evidence>
<feature type="compositionally biased region" description="Polar residues" evidence="13">
    <location>
        <begin position="385"/>
        <end position="405"/>
    </location>
</feature>
<name>A0AAN6VTC2_9PEZI</name>
<evidence type="ECO:0000313" key="17">
    <source>
        <dbReference type="EMBL" id="KAK4157413.1"/>
    </source>
</evidence>
<keyword evidence="14" id="KW-1133">Transmembrane helix</keyword>
<dbReference type="GO" id="GO:0005975">
    <property type="term" value="P:carbohydrate metabolic process"/>
    <property type="evidence" value="ECO:0007669"/>
    <property type="project" value="InterPro"/>
</dbReference>
<dbReference type="InterPro" id="IPR050546">
    <property type="entry name" value="Glycosyl_Hydrlase_16"/>
</dbReference>
<keyword evidence="5" id="KW-0808">Transferase</keyword>
<organism evidence="17 18">
    <name type="scientific">Chaetomidium leptoderma</name>
    <dbReference type="NCBI Taxonomy" id="669021"/>
    <lineage>
        <taxon>Eukaryota</taxon>
        <taxon>Fungi</taxon>
        <taxon>Dikarya</taxon>
        <taxon>Ascomycota</taxon>
        <taxon>Pezizomycotina</taxon>
        <taxon>Sordariomycetes</taxon>
        <taxon>Sordariomycetidae</taxon>
        <taxon>Sordariales</taxon>
        <taxon>Chaetomiaceae</taxon>
        <taxon>Chaetomidium</taxon>
    </lineage>
</organism>
<keyword evidence="6 15" id="KW-0732">Signal</keyword>
<keyword evidence="10 17" id="KW-0326">Glycosidase</keyword>
<dbReference type="Pfam" id="PF00722">
    <property type="entry name" value="Glyco_hydro_16"/>
    <property type="match status" value="1"/>
</dbReference>
<evidence type="ECO:0000256" key="6">
    <source>
        <dbReference type="ARBA" id="ARBA00022729"/>
    </source>
</evidence>
<evidence type="ECO:0000256" key="2">
    <source>
        <dbReference type="ARBA" id="ARBA00004370"/>
    </source>
</evidence>
<feature type="compositionally biased region" description="Polar residues" evidence="13">
    <location>
        <begin position="454"/>
        <end position="477"/>
    </location>
</feature>